<reference evidence="2 3" key="1">
    <citation type="submission" date="2024-06" db="EMBL/GenBank/DDBJ databases">
        <title>Genomic Encyclopedia of Type Strains, Phase IV (KMG-IV): sequencing the most valuable type-strain genomes for metagenomic binning, comparative biology and taxonomic classification.</title>
        <authorList>
            <person name="Goeker M."/>
        </authorList>
    </citation>
    <scope>NUCLEOTIDE SEQUENCE [LARGE SCALE GENOMIC DNA]</scope>
    <source>
        <strain evidence="2 3">DSM 21331</strain>
    </source>
</reference>
<sequence>MDTALRVEPRKIEFTTYGPGKAPVWSVTFAIHASSGYEHLCTVIVPGHGHDDVTDICWRARAELRRIAALICDPPPDPPEEPAPAAVGKRTRGRRPVRLP</sequence>
<dbReference type="Proteomes" id="UP001549145">
    <property type="component" value="Unassembled WGS sequence"/>
</dbReference>
<name>A0ABV2LAJ2_9HYPH</name>
<organism evidence="2 3">
    <name type="scientific">Methylobacterium goesingense</name>
    <dbReference type="NCBI Taxonomy" id="243690"/>
    <lineage>
        <taxon>Bacteria</taxon>
        <taxon>Pseudomonadati</taxon>
        <taxon>Pseudomonadota</taxon>
        <taxon>Alphaproteobacteria</taxon>
        <taxon>Hyphomicrobiales</taxon>
        <taxon>Methylobacteriaceae</taxon>
        <taxon>Methylobacterium</taxon>
    </lineage>
</organism>
<evidence type="ECO:0000256" key="1">
    <source>
        <dbReference type="SAM" id="MobiDB-lite"/>
    </source>
</evidence>
<feature type="region of interest" description="Disordered" evidence="1">
    <location>
        <begin position="72"/>
        <end position="100"/>
    </location>
</feature>
<evidence type="ECO:0000313" key="3">
    <source>
        <dbReference type="Proteomes" id="UP001549145"/>
    </source>
</evidence>
<comment type="caution">
    <text evidence="2">The sequence shown here is derived from an EMBL/GenBank/DDBJ whole genome shotgun (WGS) entry which is preliminary data.</text>
</comment>
<evidence type="ECO:0000313" key="2">
    <source>
        <dbReference type="EMBL" id="MET3694862.1"/>
    </source>
</evidence>
<feature type="compositionally biased region" description="Basic residues" evidence="1">
    <location>
        <begin position="89"/>
        <end position="100"/>
    </location>
</feature>
<proteinExistence type="predicted"/>
<gene>
    <name evidence="2" type="ORF">ABID43_004425</name>
</gene>
<dbReference type="EMBL" id="JBEPMM010000019">
    <property type="protein sequence ID" value="MET3694862.1"/>
    <property type="molecule type" value="Genomic_DNA"/>
</dbReference>
<dbReference type="RefSeq" id="WP_238280897.1">
    <property type="nucleotide sequence ID" value="NZ_BPQL01000105.1"/>
</dbReference>
<protein>
    <submittedName>
        <fullName evidence="2">Uncharacterized protein</fullName>
    </submittedName>
</protein>
<keyword evidence="3" id="KW-1185">Reference proteome</keyword>
<accession>A0ABV2LAJ2</accession>